<dbReference type="Pfam" id="PF03184">
    <property type="entry name" value="DDE_1"/>
    <property type="match status" value="1"/>
</dbReference>
<protein>
    <submittedName>
        <fullName evidence="2">Tigger transposable element-derived protein 1</fullName>
    </submittedName>
</protein>
<dbReference type="PANTHER" id="PTHR19303">
    <property type="entry name" value="TRANSPOSON"/>
    <property type="match status" value="1"/>
</dbReference>
<comment type="caution">
    <text evidence="2">The sequence shown here is derived from an EMBL/GenBank/DDBJ whole genome shotgun (WGS) entry which is preliminary data.</text>
</comment>
<dbReference type="InterPro" id="IPR004875">
    <property type="entry name" value="DDE_SF_endonuclease_dom"/>
</dbReference>
<evidence type="ECO:0000313" key="3">
    <source>
        <dbReference type="Proteomes" id="UP000499080"/>
    </source>
</evidence>
<dbReference type="PANTHER" id="PTHR19303:SF27">
    <property type="entry name" value="HTH CENPB-TYPE DOMAIN-CONTAINING PROTEIN"/>
    <property type="match status" value="1"/>
</dbReference>
<keyword evidence="3" id="KW-1185">Reference proteome</keyword>
<reference evidence="2 3" key="1">
    <citation type="journal article" date="2019" name="Sci. Rep.">
        <title>Orb-weaving spider Araneus ventricosus genome elucidates the spidroin gene catalogue.</title>
        <authorList>
            <person name="Kono N."/>
            <person name="Nakamura H."/>
            <person name="Ohtoshi R."/>
            <person name="Moran D.A.P."/>
            <person name="Shinohara A."/>
            <person name="Yoshida Y."/>
            <person name="Fujiwara M."/>
            <person name="Mori M."/>
            <person name="Tomita M."/>
            <person name="Arakawa K."/>
        </authorList>
    </citation>
    <scope>NUCLEOTIDE SEQUENCE [LARGE SCALE GENOMIC DNA]</scope>
</reference>
<dbReference type="EMBL" id="BGPR01006138">
    <property type="protein sequence ID" value="GBN16357.1"/>
    <property type="molecule type" value="Genomic_DNA"/>
</dbReference>
<evidence type="ECO:0000259" key="1">
    <source>
        <dbReference type="Pfam" id="PF03184"/>
    </source>
</evidence>
<name>A0A4Y2LSJ6_ARAVE</name>
<dbReference type="AlphaFoldDB" id="A0A4Y2LSJ6"/>
<dbReference type="GO" id="GO:0005634">
    <property type="term" value="C:nucleus"/>
    <property type="evidence" value="ECO:0007669"/>
    <property type="project" value="TreeGrafter"/>
</dbReference>
<dbReference type="InterPro" id="IPR050863">
    <property type="entry name" value="CenT-Element_Derived"/>
</dbReference>
<accession>A0A4Y2LSJ6</accession>
<sequence>MIFADILKKKPGSSKSDEKFEIRTGIVSVVGHVEAASSDDKIEENIIAVFKKLLHFDGHLPKQVFNCVETALFWKKTPKRIYIIEEENALPGHKRMKHELTLLFCSNASGNLKIKPLLVYRSETPREVQEVLSPKEQAKCDL</sequence>
<dbReference type="GO" id="GO:0003677">
    <property type="term" value="F:DNA binding"/>
    <property type="evidence" value="ECO:0007669"/>
    <property type="project" value="TreeGrafter"/>
</dbReference>
<gene>
    <name evidence="2" type="primary">TIGD1_67</name>
    <name evidence="2" type="ORF">AVEN_181112_1</name>
</gene>
<proteinExistence type="predicted"/>
<organism evidence="2 3">
    <name type="scientific">Araneus ventricosus</name>
    <name type="common">Orbweaver spider</name>
    <name type="synonym">Epeira ventricosa</name>
    <dbReference type="NCBI Taxonomy" id="182803"/>
    <lineage>
        <taxon>Eukaryota</taxon>
        <taxon>Metazoa</taxon>
        <taxon>Ecdysozoa</taxon>
        <taxon>Arthropoda</taxon>
        <taxon>Chelicerata</taxon>
        <taxon>Arachnida</taxon>
        <taxon>Araneae</taxon>
        <taxon>Araneomorphae</taxon>
        <taxon>Entelegynae</taxon>
        <taxon>Araneoidea</taxon>
        <taxon>Araneidae</taxon>
        <taxon>Araneus</taxon>
    </lineage>
</organism>
<evidence type="ECO:0000313" key="2">
    <source>
        <dbReference type="EMBL" id="GBN16357.1"/>
    </source>
</evidence>
<feature type="domain" description="DDE-1" evidence="1">
    <location>
        <begin position="97"/>
        <end position="130"/>
    </location>
</feature>
<dbReference type="Proteomes" id="UP000499080">
    <property type="component" value="Unassembled WGS sequence"/>
</dbReference>